<evidence type="ECO:0000256" key="4">
    <source>
        <dbReference type="ARBA" id="ARBA00022694"/>
    </source>
</evidence>
<evidence type="ECO:0000256" key="1">
    <source>
        <dbReference type="ARBA" id="ARBA00004496"/>
    </source>
</evidence>
<dbReference type="PANTHER" id="PTHR14344">
    <property type="entry name" value="WD REPEAT PROTEIN"/>
    <property type="match status" value="1"/>
</dbReference>
<dbReference type="Proteomes" id="UP000467841">
    <property type="component" value="Unassembled WGS sequence"/>
</dbReference>
<keyword evidence="4" id="KW-0819">tRNA processing</keyword>
<reference evidence="7" key="1">
    <citation type="submission" date="2020-01" db="EMBL/GenBank/DDBJ databases">
        <authorList>
            <person name="Mishra B."/>
        </authorList>
    </citation>
    <scope>NUCLEOTIDE SEQUENCE [LARGE SCALE GENOMIC DNA]</scope>
</reference>
<evidence type="ECO:0000256" key="2">
    <source>
        <dbReference type="ARBA" id="ARBA00022490"/>
    </source>
</evidence>
<gene>
    <name evidence="7" type="ORF">MERR_LOCUS34325</name>
</gene>
<evidence type="ECO:0000313" key="7">
    <source>
        <dbReference type="EMBL" id="CAA7047090.1"/>
    </source>
</evidence>
<name>A0A6D2KC84_9BRAS</name>
<evidence type="ECO:0000256" key="5">
    <source>
        <dbReference type="ARBA" id="ARBA00022737"/>
    </source>
</evidence>
<dbReference type="InterPro" id="IPR051973">
    <property type="entry name" value="tRNA_Anticodon_Mtase-Reg"/>
</dbReference>
<comment type="caution">
    <text evidence="7">The sequence shown here is derived from an EMBL/GenBank/DDBJ whole genome shotgun (WGS) entry which is preliminary data.</text>
</comment>
<dbReference type="OrthoDB" id="5594999at2759"/>
<evidence type="ECO:0000313" key="8">
    <source>
        <dbReference type="Proteomes" id="UP000467841"/>
    </source>
</evidence>
<dbReference type="GO" id="GO:0005737">
    <property type="term" value="C:cytoplasm"/>
    <property type="evidence" value="ECO:0007669"/>
    <property type="project" value="UniProtKB-SubCell"/>
</dbReference>
<organism evidence="7 8">
    <name type="scientific">Microthlaspi erraticum</name>
    <dbReference type="NCBI Taxonomy" id="1685480"/>
    <lineage>
        <taxon>Eukaryota</taxon>
        <taxon>Viridiplantae</taxon>
        <taxon>Streptophyta</taxon>
        <taxon>Embryophyta</taxon>
        <taxon>Tracheophyta</taxon>
        <taxon>Spermatophyta</taxon>
        <taxon>Magnoliopsida</taxon>
        <taxon>eudicotyledons</taxon>
        <taxon>Gunneridae</taxon>
        <taxon>Pentapetalae</taxon>
        <taxon>rosids</taxon>
        <taxon>malvids</taxon>
        <taxon>Brassicales</taxon>
        <taxon>Brassicaceae</taxon>
        <taxon>Coluteocarpeae</taxon>
        <taxon>Microthlaspi</taxon>
    </lineage>
</organism>
<dbReference type="AlphaFoldDB" id="A0A6D2KC84"/>
<keyword evidence="2" id="KW-0963">Cytoplasm</keyword>
<evidence type="ECO:0000256" key="3">
    <source>
        <dbReference type="ARBA" id="ARBA00022574"/>
    </source>
</evidence>
<sequence length="264" mass="28746">MFMCFILIYSAPNISFDVASLVPLVSPDLSLHHATAPLHPPYEGDVYLLISGATDGSIAFWDEAKVVGNGNCWAPTFLRDHKRVAVTRSVKLQKKIQPPLWNSQMANADSPPETSERKPSHAVRNAHQSGVNCLRVSRSSTCPSYGSGLMFNVISGGDDLVVNNILSSSNPANKSEIMDQNQTPGYRIKLTDRGGIASAHSSTIKGLDQRVRCWLLDKDGKLIEHAHIVISVPEPEALDAKAIDKNRYQIAVAGRGIQMVEFSG</sequence>
<protein>
    <submittedName>
        <fullName evidence="7">Uncharacterized protein</fullName>
    </submittedName>
</protein>
<comment type="subcellular location">
    <subcellularLocation>
        <location evidence="1">Cytoplasm</location>
    </subcellularLocation>
</comment>
<dbReference type="PANTHER" id="PTHR14344:SF3">
    <property type="entry name" value="WD REPEAT-CONTAINING PROTEIN 6"/>
    <property type="match status" value="1"/>
</dbReference>
<proteinExistence type="predicted"/>
<keyword evidence="8" id="KW-1185">Reference proteome</keyword>
<evidence type="ECO:0000256" key="6">
    <source>
        <dbReference type="SAM" id="MobiDB-lite"/>
    </source>
</evidence>
<keyword evidence="3" id="KW-0853">WD repeat</keyword>
<feature type="region of interest" description="Disordered" evidence="6">
    <location>
        <begin position="101"/>
        <end position="128"/>
    </location>
</feature>
<keyword evidence="5" id="KW-0677">Repeat</keyword>
<accession>A0A6D2KC84</accession>
<dbReference type="EMBL" id="CACVBM020001362">
    <property type="protein sequence ID" value="CAA7047090.1"/>
    <property type="molecule type" value="Genomic_DNA"/>
</dbReference>
<dbReference type="GO" id="GO:0030488">
    <property type="term" value="P:tRNA methylation"/>
    <property type="evidence" value="ECO:0007669"/>
    <property type="project" value="TreeGrafter"/>
</dbReference>